<organism evidence="8 9">
    <name type="scientific">Sphingobacterium yanglingense</name>
    <dbReference type="NCBI Taxonomy" id="1437280"/>
    <lineage>
        <taxon>Bacteria</taxon>
        <taxon>Pseudomonadati</taxon>
        <taxon>Bacteroidota</taxon>
        <taxon>Sphingobacteriia</taxon>
        <taxon>Sphingobacteriales</taxon>
        <taxon>Sphingobacteriaceae</taxon>
        <taxon>Sphingobacterium</taxon>
    </lineage>
</organism>
<dbReference type="PROSITE" id="PS51352">
    <property type="entry name" value="THIOREDOXIN_2"/>
    <property type="match status" value="1"/>
</dbReference>
<dbReference type="InterPro" id="IPR013766">
    <property type="entry name" value="Thioredoxin_domain"/>
</dbReference>
<protein>
    <submittedName>
        <fullName evidence="8">Peroxiredoxin</fullName>
    </submittedName>
</protein>
<dbReference type="EMBL" id="SNYV01000011">
    <property type="protein sequence ID" value="TDQ79945.1"/>
    <property type="molecule type" value="Genomic_DNA"/>
</dbReference>
<keyword evidence="9" id="KW-1185">Reference proteome</keyword>
<evidence type="ECO:0000256" key="5">
    <source>
        <dbReference type="SAM" id="Coils"/>
    </source>
</evidence>
<evidence type="ECO:0000256" key="6">
    <source>
        <dbReference type="SAM" id="SignalP"/>
    </source>
</evidence>
<dbReference type="OrthoDB" id="750178at2"/>
<keyword evidence="2" id="KW-0201">Cytochrome c-type biogenesis</keyword>
<sequence>MKAMKNIVWSLLLGGMTMAQLQAQEFDFTIKLKPGKDVPKTAKVFVRYFADQKLVLDSVVFNGKAQRYTNKLNEATLVNLYYSPEGDSFFSRNRAKRLDKVDLYVDKGTTTVSFGKEIAQAGIKGSVIQTAFAHYRSFMQPIDVQIDKLMAQRSTLFGMKEEGKDELEKVNQALAGLEEEKAKAKEVYIKQNPNSYFSLLALKELAGYDIDTDYIEPLFLSLSPQLQERQEGQLLASEIAIAKLVGVGKQAPLFSQPDTNGNIVKLTDFKGQYVLVDFWASWCGPCRADNPNLVKAYYAFKDKNFTILGVSLDKEGKKQDWLNAIEKDGLPWQQVSDLKGWKSEVAAMYGIKAIPQNFLIDPNGKIVAKNLHGDALERKLSELL</sequence>
<comment type="subcellular location">
    <subcellularLocation>
        <location evidence="1">Cell envelope</location>
    </subcellularLocation>
</comment>
<evidence type="ECO:0000256" key="2">
    <source>
        <dbReference type="ARBA" id="ARBA00022748"/>
    </source>
</evidence>
<evidence type="ECO:0000313" key="8">
    <source>
        <dbReference type="EMBL" id="TDQ79945.1"/>
    </source>
</evidence>
<evidence type="ECO:0000256" key="4">
    <source>
        <dbReference type="ARBA" id="ARBA00023284"/>
    </source>
</evidence>
<dbReference type="SUPFAM" id="SSF52833">
    <property type="entry name" value="Thioredoxin-like"/>
    <property type="match status" value="1"/>
</dbReference>
<dbReference type="GO" id="GO:0017004">
    <property type="term" value="P:cytochrome complex assembly"/>
    <property type="evidence" value="ECO:0007669"/>
    <property type="project" value="UniProtKB-KW"/>
</dbReference>
<dbReference type="Proteomes" id="UP000295292">
    <property type="component" value="Unassembled WGS sequence"/>
</dbReference>
<feature type="signal peptide" evidence="6">
    <location>
        <begin position="1"/>
        <end position="23"/>
    </location>
</feature>
<feature type="chain" id="PRO_5020421493" evidence="6">
    <location>
        <begin position="24"/>
        <end position="384"/>
    </location>
</feature>
<evidence type="ECO:0000259" key="7">
    <source>
        <dbReference type="PROSITE" id="PS51352"/>
    </source>
</evidence>
<dbReference type="InterPro" id="IPR050553">
    <property type="entry name" value="Thioredoxin_ResA/DsbE_sf"/>
</dbReference>
<proteinExistence type="predicted"/>
<dbReference type="RefSeq" id="WP_133583701.1">
    <property type="nucleotide sequence ID" value="NZ_SNYV01000011.1"/>
</dbReference>
<evidence type="ECO:0000256" key="1">
    <source>
        <dbReference type="ARBA" id="ARBA00004196"/>
    </source>
</evidence>
<dbReference type="PANTHER" id="PTHR42852">
    <property type="entry name" value="THIOL:DISULFIDE INTERCHANGE PROTEIN DSBE"/>
    <property type="match status" value="1"/>
</dbReference>
<dbReference type="AlphaFoldDB" id="A0A4R6WNI1"/>
<gene>
    <name evidence="8" type="ORF">CLV99_1399</name>
</gene>
<keyword evidence="4" id="KW-0676">Redox-active center</keyword>
<feature type="coiled-coil region" evidence="5">
    <location>
        <begin position="160"/>
        <end position="187"/>
    </location>
</feature>
<dbReference type="PROSITE" id="PS00194">
    <property type="entry name" value="THIOREDOXIN_1"/>
    <property type="match status" value="1"/>
</dbReference>
<dbReference type="Pfam" id="PF00578">
    <property type="entry name" value="AhpC-TSA"/>
    <property type="match status" value="1"/>
</dbReference>
<dbReference type="InterPro" id="IPR017937">
    <property type="entry name" value="Thioredoxin_CS"/>
</dbReference>
<evidence type="ECO:0000256" key="3">
    <source>
        <dbReference type="ARBA" id="ARBA00023157"/>
    </source>
</evidence>
<dbReference type="GO" id="GO:0030313">
    <property type="term" value="C:cell envelope"/>
    <property type="evidence" value="ECO:0007669"/>
    <property type="project" value="UniProtKB-SubCell"/>
</dbReference>
<keyword evidence="6" id="KW-0732">Signal</keyword>
<dbReference type="GO" id="GO:0016491">
    <property type="term" value="F:oxidoreductase activity"/>
    <property type="evidence" value="ECO:0007669"/>
    <property type="project" value="InterPro"/>
</dbReference>
<accession>A0A4R6WNI1</accession>
<dbReference type="InterPro" id="IPR036249">
    <property type="entry name" value="Thioredoxin-like_sf"/>
</dbReference>
<dbReference type="Gene3D" id="3.40.30.10">
    <property type="entry name" value="Glutaredoxin"/>
    <property type="match status" value="1"/>
</dbReference>
<dbReference type="PANTHER" id="PTHR42852:SF6">
    <property type="entry name" value="THIOL:DISULFIDE INTERCHANGE PROTEIN DSBE"/>
    <property type="match status" value="1"/>
</dbReference>
<dbReference type="InterPro" id="IPR000866">
    <property type="entry name" value="AhpC/TSA"/>
</dbReference>
<dbReference type="GO" id="GO:0016209">
    <property type="term" value="F:antioxidant activity"/>
    <property type="evidence" value="ECO:0007669"/>
    <property type="project" value="InterPro"/>
</dbReference>
<evidence type="ECO:0000313" key="9">
    <source>
        <dbReference type="Proteomes" id="UP000295292"/>
    </source>
</evidence>
<reference evidence="8 9" key="1">
    <citation type="submission" date="2019-03" db="EMBL/GenBank/DDBJ databases">
        <title>Genomic Encyclopedia of Archaeal and Bacterial Type Strains, Phase II (KMG-II): from individual species to whole genera.</title>
        <authorList>
            <person name="Goeker M."/>
        </authorList>
    </citation>
    <scope>NUCLEOTIDE SEQUENCE [LARGE SCALE GENOMIC DNA]</scope>
    <source>
        <strain evidence="8 9">DSM 28353</strain>
    </source>
</reference>
<feature type="domain" description="Thioredoxin" evidence="7">
    <location>
        <begin position="245"/>
        <end position="384"/>
    </location>
</feature>
<comment type="caution">
    <text evidence="8">The sequence shown here is derived from an EMBL/GenBank/DDBJ whole genome shotgun (WGS) entry which is preliminary data.</text>
</comment>
<dbReference type="CDD" id="cd02966">
    <property type="entry name" value="TlpA_like_family"/>
    <property type="match status" value="1"/>
</dbReference>
<keyword evidence="3" id="KW-1015">Disulfide bond</keyword>
<name>A0A4R6WNI1_9SPHI</name>
<keyword evidence="5" id="KW-0175">Coiled coil</keyword>